<feature type="chain" id="PRO_5025459624" evidence="1">
    <location>
        <begin position="19"/>
        <end position="179"/>
    </location>
</feature>
<dbReference type="AlphaFoldDB" id="A0A6A4I9H5"/>
<proteinExistence type="predicted"/>
<dbReference type="EMBL" id="ML769397">
    <property type="protein sequence ID" value="KAE9407241.1"/>
    <property type="molecule type" value="Genomic_DNA"/>
</dbReference>
<gene>
    <name evidence="2" type="ORF">BT96DRAFT_971445</name>
</gene>
<keyword evidence="1" id="KW-0732">Signal</keyword>
<name>A0A6A4I9H5_9AGAR</name>
<protein>
    <submittedName>
        <fullName evidence="2">Uncharacterized protein</fullName>
    </submittedName>
</protein>
<feature type="signal peptide" evidence="1">
    <location>
        <begin position="1"/>
        <end position="18"/>
    </location>
</feature>
<sequence length="179" mass="18819">MFKLSALALSAILLGASATPVRRNACMPNAQGSPVSIQNAATGLEWAAPNDFNIVGESYASGLTSPRWHIPQSGEYPISYYIEDIDNGMAATITGGELILNAVNTEIYQPNQVFVIWCNFCGTDASPGNVLGETCVITPYNGTDVTDDCIGIGPSVGVSLFNSDCSTAVGNNELYTIVT</sequence>
<dbReference type="OrthoDB" id="2920504at2759"/>
<evidence type="ECO:0000256" key="1">
    <source>
        <dbReference type="SAM" id="SignalP"/>
    </source>
</evidence>
<dbReference type="Proteomes" id="UP000799118">
    <property type="component" value="Unassembled WGS sequence"/>
</dbReference>
<evidence type="ECO:0000313" key="2">
    <source>
        <dbReference type="EMBL" id="KAE9407241.1"/>
    </source>
</evidence>
<reference evidence="2" key="1">
    <citation type="journal article" date="2019" name="Environ. Microbiol.">
        <title>Fungal ecological strategies reflected in gene transcription - a case study of two litter decomposers.</title>
        <authorList>
            <person name="Barbi F."/>
            <person name="Kohler A."/>
            <person name="Barry K."/>
            <person name="Baskaran P."/>
            <person name="Daum C."/>
            <person name="Fauchery L."/>
            <person name="Ihrmark K."/>
            <person name="Kuo A."/>
            <person name="LaButti K."/>
            <person name="Lipzen A."/>
            <person name="Morin E."/>
            <person name="Grigoriev I.V."/>
            <person name="Henrissat B."/>
            <person name="Lindahl B."/>
            <person name="Martin F."/>
        </authorList>
    </citation>
    <scope>NUCLEOTIDE SEQUENCE</scope>
    <source>
        <strain evidence="2">JB14</strain>
    </source>
</reference>
<keyword evidence="3" id="KW-1185">Reference proteome</keyword>
<accession>A0A6A4I9H5</accession>
<organism evidence="2 3">
    <name type="scientific">Gymnopus androsaceus JB14</name>
    <dbReference type="NCBI Taxonomy" id="1447944"/>
    <lineage>
        <taxon>Eukaryota</taxon>
        <taxon>Fungi</taxon>
        <taxon>Dikarya</taxon>
        <taxon>Basidiomycota</taxon>
        <taxon>Agaricomycotina</taxon>
        <taxon>Agaricomycetes</taxon>
        <taxon>Agaricomycetidae</taxon>
        <taxon>Agaricales</taxon>
        <taxon>Marasmiineae</taxon>
        <taxon>Omphalotaceae</taxon>
        <taxon>Gymnopus</taxon>
    </lineage>
</organism>
<evidence type="ECO:0000313" key="3">
    <source>
        <dbReference type="Proteomes" id="UP000799118"/>
    </source>
</evidence>